<reference evidence="5 6" key="1">
    <citation type="journal article" date="2010" name="Cell">
        <title>The genome of Naegleria gruberi illuminates early eukaryotic versatility.</title>
        <authorList>
            <person name="Fritz-Laylin L.K."/>
            <person name="Prochnik S.E."/>
            <person name="Ginger M.L."/>
            <person name="Dacks J.B."/>
            <person name="Carpenter M.L."/>
            <person name="Field M.C."/>
            <person name="Kuo A."/>
            <person name="Paredez A."/>
            <person name="Chapman J."/>
            <person name="Pham J."/>
            <person name="Shu S."/>
            <person name="Neupane R."/>
            <person name="Cipriano M."/>
            <person name="Mancuso J."/>
            <person name="Tu H."/>
            <person name="Salamov A."/>
            <person name="Lindquist E."/>
            <person name="Shapiro H."/>
            <person name="Lucas S."/>
            <person name="Grigoriev I.V."/>
            <person name="Cande W.Z."/>
            <person name="Fulton C."/>
            <person name="Rokhsar D.S."/>
            <person name="Dawson S.C."/>
        </authorList>
    </citation>
    <scope>NUCLEOTIDE SEQUENCE [LARGE SCALE GENOMIC DNA]</scope>
    <source>
        <strain evidence="5 6">NEG-M</strain>
    </source>
</reference>
<dbReference type="GO" id="GO:0005856">
    <property type="term" value="C:cytoskeleton"/>
    <property type="evidence" value="ECO:0007669"/>
    <property type="project" value="UniProtKB-ARBA"/>
</dbReference>
<feature type="region of interest" description="Disordered" evidence="3">
    <location>
        <begin position="1"/>
        <end position="39"/>
    </location>
</feature>
<feature type="coiled-coil region" evidence="2">
    <location>
        <begin position="171"/>
        <end position="198"/>
    </location>
</feature>
<sequence>MPPTNTSFIEQEEPLERKEETGEDDSEKEEDNINSFSASTKLLEKRKEMMEVQSLLQQKRTEYLARMDAIKKKEKGLLGKKQELTENVKELDKFIGDNIIKKKRADQKKDIEQGERIKSEGKITDAKNDIDKLEKEKQFKESLLINHYIKYQQFLQKVVQFRGDDINPEDVEKVIDRYETLSEKNRELQAKKAKYSMKFTREKIRINEEKEMMKDKKVKLNHMISKLGKKLELMSDERGKITSKYDVMSTSQTKDRRQLGQIEMAINNVYNRVTTNGGSRIPRRCKISMSNNDFSGSSSKISTGSTHEVTVESYKRFNNMEILMKMLKVIGDCLSDYMAFAEMIKKMPEKDKEINRKQKT</sequence>
<feature type="domain" description="DUF4200" evidence="4">
    <location>
        <begin position="42"/>
        <end position="160"/>
    </location>
</feature>
<feature type="coiled-coil region" evidence="2">
    <location>
        <begin position="116"/>
        <end position="143"/>
    </location>
</feature>
<name>D2V5V3_NAEGR</name>
<dbReference type="STRING" id="5762.D2V5V3"/>
<dbReference type="InParanoid" id="D2V5V3"/>
<keyword evidence="6" id="KW-1185">Reference proteome</keyword>
<dbReference type="RefSeq" id="XP_002680459.1">
    <property type="nucleotide sequence ID" value="XM_002680413.1"/>
</dbReference>
<dbReference type="PANTHER" id="PTHR21683">
    <property type="entry name" value="COILED-COIL DOMAIN-CONTAINING PROTEIN 42 LIKE-2-LIKE-RELATED"/>
    <property type="match status" value="1"/>
</dbReference>
<dbReference type="Pfam" id="PF13863">
    <property type="entry name" value="DUF4200"/>
    <property type="match status" value="1"/>
</dbReference>
<dbReference type="EMBL" id="GG738853">
    <property type="protein sequence ID" value="EFC47715.1"/>
    <property type="molecule type" value="Genomic_DNA"/>
</dbReference>
<dbReference type="KEGG" id="ngr:NAEGRDRAFT_46913"/>
<evidence type="ECO:0000256" key="3">
    <source>
        <dbReference type="SAM" id="MobiDB-lite"/>
    </source>
</evidence>
<dbReference type="InterPro" id="IPR051147">
    <property type="entry name" value="CFAP_domain-containing"/>
</dbReference>
<evidence type="ECO:0000256" key="1">
    <source>
        <dbReference type="ARBA" id="ARBA00023054"/>
    </source>
</evidence>
<evidence type="ECO:0000313" key="6">
    <source>
        <dbReference type="Proteomes" id="UP000006671"/>
    </source>
</evidence>
<accession>D2V5V3</accession>
<dbReference type="InterPro" id="IPR025252">
    <property type="entry name" value="DUF4200"/>
</dbReference>
<evidence type="ECO:0000259" key="4">
    <source>
        <dbReference type="Pfam" id="PF13863"/>
    </source>
</evidence>
<evidence type="ECO:0000313" key="5">
    <source>
        <dbReference type="EMBL" id="EFC47715.1"/>
    </source>
</evidence>
<gene>
    <name evidence="5" type="ORF">NAEGRDRAFT_46913</name>
</gene>
<dbReference type="PANTHER" id="PTHR21683:SF2">
    <property type="entry name" value="COILED-COIL DOMAIN-CONTAINING PROTEIN 42 LIKE-2-LIKE"/>
    <property type="match status" value="1"/>
</dbReference>
<feature type="compositionally biased region" description="Acidic residues" evidence="3">
    <location>
        <begin position="21"/>
        <end position="32"/>
    </location>
</feature>
<dbReference type="Proteomes" id="UP000006671">
    <property type="component" value="Unassembled WGS sequence"/>
</dbReference>
<dbReference type="VEuPathDB" id="AmoebaDB:NAEGRDRAFT_46913"/>
<dbReference type="OMA" id="CADKKRV"/>
<protein>
    <recommendedName>
        <fullName evidence="4">DUF4200 domain-containing protein</fullName>
    </recommendedName>
</protein>
<dbReference type="GeneID" id="8861888"/>
<keyword evidence="1 2" id="KW-0175">Coiled coil</keyword>
<evidence type="ECO:0000256" key="2">
    <source>
        <dbReference type="SAM" id="Coils"/>
    </source>
</evidence>
<proteinExistence type="predicted"/>
<dbReference type="AlphaFoldDB" id="D2V5V3"/>
<dbReference type="OrthoDB" id="10264298at2759"/>
<organism evidence="6">
    <name type="scientific">Naegleria gruberi</name>
    <name type="common">Amoeba</name>
    <dbReference type="NCBI Taxonomy" id="5762"/>
    <lineage>
        <taxon>Eukaryota</taxon>
        <taxon>Discoba</taxon>
        <taxon>Heterolobosea</taxon>
        <taxon>Tetramitia</taxon>
        <taxon>Eutetramitia</taxon>
        <taxon>Vahlkampfiidae</taxon>
        <taxon>Naegleria</taxon>
    </lineage>
</organism>